<evidence type="ECO:0000256" key="2">
    <source>
        <dbReference type="ARBA" id="ARBA00023015"/>
    </source>
</evidence>
<gene>
    <name evidence="7" type="ORF">SAMN04488542_112133</name>
</gene>
<dbReference type="Gene3D" id="1.10.1740.10">
    <property type="match status" value="1"/>
</dbReference>
<dbReference type="SUPFAM" id="SSF88946">
    <property type="entry name" value="Sigma2 domain of RNA polymerase sigma factors"/>
    <property type="match status" value="1"/>
</dbReference>
<keyword evidence="4" id="KW-0804">Transcription</keyword>
<evidence type="ECO:0000313" key="8">
    <source>
        <dbReference type="Proteomes" id="UP000198972"/>
    </source>
</evidence>
<dbReference type="RefSeq" id="WP_245742358.1">
    <property type="nucleotide sequence ID" value="NZ_FNBG01000012.1"/>
</dbReference>
<dbReference type="EMBL" id="FNBG01000012">
    <property type="protein sequence ID" value="SDF55402.1"/>
    <property type="molecule type" value="Genomic_DNA"/>
</dbReference>
<name>A0A1G7M0S9_9BACL</name>
<reference evidence="7 8" key="1">
    <citation type="submission" date="2016-10" db="EMBL/GenBank/DDBJ databases">
        <authorList>
            <person name="de Groot N.N."/>
        </authorList>
    </citation>
    <scope>NUCLEOTIDE SEQUENCE [LARGE SCALE GENOMIC DNA]</scope>
    <source>
        <strain evidence="7 8">DSM 28129</strain>
    </source>
</reference>
<dbReference type="Proteomes" id="UP000198972">
    <property type="component" value="Unassembled WGS sequence"/>
</dbReference>
<dbReference type="PANTHER" id="PTHR43133">
    <property type="entry name" value="RNA POLYMERASE ECF-TYPE SIGMA FACTO"/>
    <property type="match status" value="1"/>
</dbReference>
<dbReference type="InterPro" id="IPR036388">
    <property type="entry name" value="WH-like_DNA-bd_sf"/>
</dbReference>
<dbReference type="InterPro" id="IPR039425">
    <property type="entry name" value="RNA_pol_sigma-70-like"/>
</dbReference>
<proteinExistence type="inferred from homology"/>
<dbReference type="CDD" id="cd06171">
    <property type="entry name" value="Sigma70_r4"/>
    <property type="match status" value="1"/>
</dbReference>
<dbReference type="SUPFAM" id="SSF88659">
    <property type="entry name" value="Sigma3 and sigma4 domains of RNA polymerase sigma factors"/>
    <property type="match status" value="1"/>
</dbReference>
<dbReference type="GO" id="GO:0016987">
    <property type="term" value="F:sigma factor activity"/>
    <property type="evidence" value="ECO:0007669"/>
    <property type="project" value="UniProtKB-KW"/>
</dbReference>
<dbReference type="PANTHER" id="PTHR43133:SF51">
    <property type="entry name" value="RNA POLYMERASE SIGMA FACTOR"/>
    <property type="match status" value="1"/>
</dbReference>
<dbReference type="STRING" id="670482.SAMN04488542_112133"/>
<dbReference type="Pfam" id="PF04542">
    <property type="entry name" value="Sigma70_r2"/>
    <property type="match status" value="1"/>
</dbReference>
<keyword evidence="2" id="KW-0805">Transcription regulation</keyword>
<dbReference type="InterPro" id="IPR013324">
    <property type="entry name" value="RNA_pol_sigma_r3/r4-like"/>
</dbReference>
<dbReference type="AlphaFoldDB" id="A0A1G7M0S9"/>
<dbReference type="InterPro" id="IPR007627">
    <property type="entry name" value="RNA_pol_sigma70_r2"/>
</dbReference>
<feature type="domain" description="RNA polymerase sigma factor 70 region 4 type 2" evidence="6">
    <location>
        <begin position="149"/>
        <end position="198"/>
    </location>
</feature>
<dbReference type="InterPro" id="IPR014284">
    <property type="entry name" value="RNA_pol_sigma-70_dom"/>
</dbReference>
<evidence type="ECO:0000313" key="7">
    <source>
        <dbReference type="EMBL" id="SDF55402.1"/>
    </source>
</evidence>
<dbReference type="InterPro" id="IPR013325">
    <property type="entry name" value="RNA_pol_sigma_r2"/>
</dbReference>
<sequence>MAIVEQGINHLMYKIIQAVMYLRSLLFQFATKEKQHEAGNISYLNAAERKQSINHKVEWLLEEYGNSILRMAYSYLHSITDAEDVLQDTLIQYIKAAPKFENSVHEKAWLLRVAINISKNKITYNKKRGTMELDEGLVAVEEHDLYFVWEAVKSLPSKYSEVLHLFYQEGYSTAQIANIVARKEATVRSFLHRGREKLKVILKEEYHFEE</sequence>
<accession>A0A1G7M0S9</accession>
<evidence type="ECO:0000256" key="4">
    <source>
        <dbReference type="ARBA" id="ARBA00023163"/>
    </source>
</evidence>
<dbReference type="GO" id="GO:0006352">
    <property type="term" value="P:DNA-templated transcription initiation"/>
    <property type="evidence" value="ECO:0007669"/>
    <property type="project" value="InterPro"/>
</dbReference>
<dbReference type="Pfam" id="PF08281">
    <property type="entry name" value="Sigma70_r4_2"/>
    <property type="match status" value="1"/>
</dbReference>
<dbReference type="GO" id="GO:0003677">
    <property type="term" value="F:DNA binding"/>
    <property type="evidence" value="ECO:0007669"/>
    <property type="project" value="InterPro"/>
</dbReference>
<comment type="similarity">
    <text evidence="1">Belongs to the sigma-70 factor family. ECF subfamily.</text>
</comment>
<evidence type="ECO:0000259" key="6">
    <source>
        <dbReference type="Pfam" id="PF08281"/>
    </source>
</evidence>
<dbReference type="InterPro" id="IPR013249">
    <property type="entry name" value="RNA_pol_sigma70_r4_t2"/>
</dbReference>
<keyword evidence="3" id="KW-0731">Sigma factor</keyword>
<dbReference type="NCBIfam" id="TIGR02937">
    <property type="entry name" value="sigma70-ECF"/>
    <property type="match status" value="1"/>
</dbReference>
<evidence type="ECO:0000256" key="3">
    <source>
        <dbReference type="ARBA" id="ARBA00023082"/>
    </source>
</evidence>
<feature type="domain" description="RNA polymerase sigma-70 region 2" evidence="5">
    <location>
        <begin position="60"/>
        <end position="126"/>
    </location>
</feature>
<evidence type="ECO:0000256" key="1">
    <source>
        <dbReference type="ARBA" id="ARBA00010641"/>
    </source>
</evidence>
<protein>
    <submittedName>
        <fullName evidence="7">RNA polymerase sigma-70 factor, ECF subfamily</fullName>
    </submittedName>
</protein>
<evidence type="ECO:0000259" key="5">
    <source>
        <dbReference type="Pfam" id="PF04542"/>
    </source>
</evidence>
<keyword evidence="8" id="KW-1185">Reference proteome</keyword>
<organism evidence="7 8">
    <name type="scientific">Fontibacillus panacisegetis</name>
    <dbReference type="NCBI Taxonomy" id="670482"/>
    <lineage>
        <taxon>Bacteria</taxon>
        <taxon>Bacillati</taxon>
        <taxon>Bacillota</taxon>
        <taxon>Bacilli</taxon>
        <taxon>Bacillales</taxon>
        <taxon>Paenibacillaceae</taxon>
        <taxon>Fontibacillus</taxon>
    </lineage>
</organism>
<dbReference type="Gene3D" id="1.10.10.10">
    <property type="entry name" value="Winged helix-like DNA-binding domain superfamily/Winged helix DNA-binding domain"/>
    <property type="match status" value="1"/>
</dbReference>